<sequence>MLELGLFIFFNILIFIKTDSIAKTFISLFQIFPPLLILFLTKYKNINNITFYTTVIFLVNFLIQLTVILLIRRISEINKTDRNFRPDEYDK</sequence>
<reference evidence="2" key="1">
    <citation type="journal article" date="2020" name="mSystems">
        <title>Genome- and Community-Level Interaction Insights into Carbon Utilization and Element Cycling Functions of Hydrothermarchaeota in Hydrothermal Sediment.</title>
        <authorList>
            <person name="Zhou Z."/>
            <person name="Liu Y."/>
            <person name="Xu W."/>
            <person name="Pan J."/>
            <person name="Luo Z.H."/>
            <person name="Li M."/>
        </authorList>
    </citation>
    <scope>NUCLEOTIDE SEQUENCE [LARGE SCALE GENOMIC DNA]</scope>
    <source>
        <strain evidence="2">SpSt-464</strain>
    </source>
</reference>
<keyword evidence="1" id="KW-0812">Transmembrane</keyword>
<evidence type="ECO:0000313" key="2">
    <source>
        <dbReference type="EMBL" id="HFK24252.1"/>
    </source>
</evidence>
<proteinExistence type="predicted"/>
<gene>
    <name evidence="2" type="ORF">ENS15_06375</name>
</gene>
<comment type="caution">
    <text evidence="2">The sequence shown here is derived from an EMBL/GenBank/DDBJ whole genome shotgun (WGS) entry which is preliminary data.</text>
</comment>
<keyword evidence="1" id="KW-1133">Transmembrane helix</keyword>
<protein>
    <submittedName>
        <fullName evidence="2">Uncharacterized protein</fullName>
    </submittedName>
</protein>
<keyword evidence="1" id="KW-0472">Membrane</keyword>
<feature type="transmembrane region" description="Helical" evidence="1">
    <location>
        <begin position="49"/>
        <end position="71"/>
    </location>
</feature>
<name>A0A7C3J777_UNCW3</name>
<dbReference type="EMBL" id="DSTT01000005">
    <property type="protein sequence ID" value="HFK24252.1"/>
    <property type="molecule type" value="Genomic_DNA"/>
</dbReference>
<evidence type="ECO:0000256" key="1">
    <source>
        <dbReference type="SAM" id="Phobius"/>
    </source>
</evidence>
<dbReference type="AlphaFoldDB" id="A0A7C3J777"/>
<accession>A0A7C3J777</accession>
<organism evidence="2">
    <name type="scientific">candidate division WOR-3 bacterium</name>
    <dbReference type="NCBI Taxonomy" id="2052148"/>
    <lineage>
        <taxon>Bacteria</taxon>
        <taxon>Bacteria division WOR-3</taxon>
    </lineage>
</organism>